<evidence type="ECO:0000313" key="7">
    <source>
        <dbReference type="EMBL" id="KAK6941499.1"/>
    </source>
</evidence>
<gene>
    <name evidence="7" type="ORF">RJ641_026876</name>
</gene>
<dbReference type="PANTHER" id="PTHR11654">
    <property type="entry name" value="OLIGOPEPTIDE TRANSPORTER-RELATED"/>
    <property type="match status" value="1"/>
</dbReference>
<dbReference type="SUPFAM" id="SSF103473">
    <property type="entry name" value="MFS general substrate transporter"/>
    <property type="match status" value="1"/>
</dbReference>
<feature type="transmembrane region" description="Helical" evidence="6">
    <location>
        <begin position="111"/>
        <end position="130"/>
    </location>
</feature>
<keyword evidence="8" id="KW-1185">Reference proteome</keyword>
<feature type="transmembrane region" description="Helical" evidence="6">
    <location>
        <begin position="20"/>
        <end position="37"/>
    </location>
</feature>
<reference evidence="7 8" key="1">
    <citation type="submission" date="2023-12" db="EMBL/GenBank/DDBJ databases">
        <title>A high-quality genome assembly for Dillenia turbinata (Dilleniales).</title>
        <authorList>
            <person name="Chanderbali A."/>
        </authorList>
    </citation>
    <scope>NUCLEOTIDE SEQUENCE [LARGE SCALE GENOMIC DNA]</scope>
    <source>
        <strain evidence="7">LSX21</strain>
        <tissue evidence="7">Leaf</tissue>
    </source>
</reference>
<keyword evidence="5 6" id="KW-0472">Membrane</keyword>
<feature type="transmembrane region" description="Helical" evidence="6">
    <location>
        <begin position="67"/>
        <end position="90"/>
    </location>
</feature>
<evidence type="ECO:0000256" key="1">
    <source>
        <dbReference type="ARBA" id="ARBA00004141"/>
    </source>
</evidence>
<feature type="transmembrane region" description="Helical" evidence="6">
    <location>
        <begin position="295"/>
        <end position="318"/>
    </location>
</feature>
<feature type="transmembrane region" description="Helical" evidence="6">
    <location>
        <begin position="338"/>
        <end position="356"/>
    </location>
</feature>
<feature type="transmembrane region" description="Helical" evidence="6">
    <location>
        <begin position="136"/>
        <end position="162"/>
    </location>
</feature>
<organism evidence="7 8">
    <name type="scientific">Dillenia turbinata</name>
    <dbReference type="NCBI Taxonomy" id="194707"/>
    <lineage>
        <taxon>Eukaryota</taxon>
        <taxon>Viridiplantae</taxon>
        <taxon>Streptophyta</taxon>
        <taxon>Embryophyta</taxon>
        <taxon>Tracheophyta</taxon>
        <taxon>Spermatophyta</taxon>
        <taxon>Magnoliopsida</taxon>
        <taxon>eudicotyledons</taxon>
        <taxon>Gunneridae</taxon>
        <taxon>Pentapetalae</taxon>
        <taxon>Dilleniales</taxon>
        <taxon>Dilleniaceae</taxon>
        <taxon>Dillenia</taxon>
    </lineage>
</organism>
<proteinExistence type="inferred from homology"/>
<dbReference type="InterPro" id="IPR036259">
    <property type="entry name" value="MFS_trans_sf"/>
</dbReference>
<dbReference type="GO" id="GO:0022857">
    <property type="term" value="F:transmembrane transporter activity"/>
    <property type="evidence" value="ECO:0007669"/>
    <property type="project" value="InterPro"/>
</dbReference>
<feature type="transmembrane region" description="Helical" evidence="6">
    <location>
        <begin position="467"/>
        <end position="484"/>
    </location>
</feature>
<name>A0AAN8VWF7_9MAGN</name>
<protein>
    <submittedName>
        <fullName evidence="7">Proton-dependent oligopeptide transporter family</fullName>
    </submittedName>
</protein>
<dbReference type="Proteomes" id="UP001370490">
    <property type="component" value="Unassembled WGS sequence"/>
</dbReference>
<comment type="similarity">
    <text evidence="2">Belongs to the major facilitator superfamily. Proton-dependent oligopeptide transporter (POT/PTR) (TC 2.A.17) family.</text>
</comment>
<comment type="caution">
    <text evidence="7">The sequence shown here is derived from an EMBL/GenBank/DDBJ whole genome shotgun (WGS) entry which is preliminary data.</text>
</comment>
<sequence length="504" mass="55559">MELALNHSKGSSSSKHRIRTAGSSGLGTVGMGLLWLTEIVKPLQPEFCHLIIKDNCNHGTAMQLGALFLSFALMSLGSGGIRAISIAFGADQIDRPQEPTNKRRIQSFLNLYYASVGIAIGVAVTILVWIQEKIGWGWGFGTPVLLMLISTVAFLVGSHLYVKKEPKKSLLTGFAKVISAYLKKKHLLLPPNISDGHYLCENESAFSAPTERLRFLNKACLIVDSVQDLNPDGSARDSWSLCSVQQVEELKALIKIIPIWSACIMMSVAATQRTFPNKQARSMDRRIIPGSNFEVPAASFNIFIVLTMTIWVCTYDRLIVPLMAKYTKYKHGIPIKHQMALGLVFTCMATTVAACVERMRRGRAISEGLADKTGKAAIVDMSAAWLIPQHCLFGLAEGLNSVGQINFYYSQFPKSMSSIGISLHQLEVAVGNLLGSALVEIVDAATKIGGKTSWLGDMINQAHYDHYYWILTGLSILNIFYYLICSRCYGPVDRDKEDEGHCFH</sequence>
<evidence type="ECO:0000313" key="8">
    <source>
        <dbReference type="Proteomes" id="UP001370490"/>
    </source>
</evidence>
<evidence type="ECO:0000256" key="2">
    <source>
        <dbReference type="ARBA" id="ARBA00005982"/>
    </source>
</evidence>
<dbReference type="InterPro" id="IPR000109">
    <property type="entry name" value="POT_fam"/>
</dbReference>
<dbReference type="AlphaFoldDB" id="A0AAN8VWF7"/>
<evidence type="ECO:0000256" key="6">
    <source>
        <dbReference type="SAM" id="Phobius"/>
    </source>
</evidence>
<keyword evidence="4 6" id="KW-1133">Transmembrane helix</keyword>
<evidence type="ECO:0000256" key="5">
    <source>
        <dbReference type="ARBA" id="ARBA00023136"/>
    </source>
</evidence>
<dbReference type="EMBL" id="JBAMMX010000004">
    <property type="protein sequence ID" value="KAK6941499.1"/>
    <property type="molecule type" value="Genomic_DNA"/>
</dbReference>
<accession>A0AAN8VWF7</accession>
<comment type="subcellular location">
    <subcellularLocation>
        <location evidence="1">Membrane</location>
        <topology evidence="1">Multi-pass membrane protein</topology>
    </subcellularLocation>
</comment>
<evidence type="ECO:0000256" key="3">
    <source>
        <dbReference type="ARBA" id="ARBA00022692"/>
    </source>
</evidence>
<keyword evidence="3 6" id="KW-0812">Transmembrane</keyword>
<dbReference type="Pfam" id="PF00854">
    <property type="entry name" value="PTR2"/>
    <property type="match status" value="1"/>
</dbReference>
<dbReference type="Gene3D" id="1.20.1250.20">
    <property type="entry name" value="MFS general substrate transporter like domains"/>
    <property type="match status" value="1"/>
</dbReference>
<dbReference type="GO" id="GO:0016020">
    <property type="term" value="C:membrane"/>
    <property type="evidence" value="ECO:0007669"/>
    <property type="project" value="UniProtKB-SubCell"/>
</dbReference>
<evidence type="ECO:0000256" key="4">
    <source>
        <dbReference type="ARBA" id="ARBA00022989"/>
    </source>
</evidence>